<proteinExistence type="inferred from homology"/>
<reference evidence="7" key="1">
    <citation type="journal article" date="2019" name="Int. J. Syst. Evol. Microbiol.">
        <title>The Global Catalogue of Microorganisms (GCM) 10K type strain sequencing project: providing services to taxonomists for standard genome sequencing and annotation.</title>
        <authorList>
            <consortium name="The Broad Institute Genomics Platform"/>
            <consortium name="The Broad Institute Genome Sequencing Center for Infectious Disease"/>
            <person name="Wu L."/>
            <person name="Ma J."/>
        </authorList>
    </citation>
    <scope>NUCLEOTIDE SEQUENCE [LARGE SCALE GENOMIC DNA]</scope>
    <source>
        <strain evidence="7">NBRC 107710</strain>
    </source>
</reference>
<evidence type="ECO:0000313" key="7">
    <source>
        <dbReference type="Proteomes" id="UP001156881"/>
    </source>
</evidence>
<dbReference type="SUPFAM" id="SSF53850">
    <property type="entry name" value="Periplasmic binding protein-like II"/>
    <property type="match status" value="1"/>
</dbReference>
<evidence type="ECO:0000256" key="3">
    <source>
        <dbReference type="ARBA" id="ARBA00023125"/>
    </source>
</evidence>
<dbReference type="Gene3D" id="1.10.10.10">
    <property type="entry name" value="Winged helix-like DNA-binding domain superfamily/Winged helix DNA-binding domain"/>
    <property type="match status" value="1"/>
</dbReference>
<evidence type="ECO:0000313" key="6">
    <source>
        <dbReference type="EMBL" id="GLS42771.1"/>
    </source>
</evidence>
<feature type="domain" description="HTH lysR-type" evidence="5">
    <location>
        <begin position="25"/>
        <end position="83"/>
    </location>
</feature>
<dbReference type="InterPro" id="IPR000847">
    <property type="entry name" value="LysR_HTH_N"/>
</dbReference>
<name>A0ABQ6D125_9HYPH</name>
<dbReference type="InterPro" id="IPR036390">
    <property type="entry name" value="WH_DNA-bd_sf"/>
</dbReference>
<dbReference type="Pfam" id="PF03466">
    <property type="entry name" value="LysR_substrate"/>
    <property type="match status" value="1"/>
</dbReference>
<dbReference type="PROSITE" id="PS50931">
    <property type="entry name" value="HTH_LYSR"/>
    <property type="match status" value="1"/>
</dbReference>
<evidence type="ECO:0000256" key="1">
    <source>
        <dbReference type="ARBA" id="ARBA00009437"/>
    </source>
</evidence>
<evidence type="ECO:0000259" key="5">
    <source>
        <dbReference type="PROSITE" id="PS50931"/>
    </source>
</evidence>
<dbReference type="EMBL" id="BSPG01000002">
    <property type="protein sequence ID" value="GLS42771.1"/>
    <property type="molecule type" value="Genomic_DNA"/>
</dbReference>
<dbReference type="InterPro" id="IPR005119">
    <property type="entry name" value="LysR_subst-bd"/>
</dbReference>
<comment type="caution">
    <text evidence="6">The sequence shown here is derived from an EMBL/GenBank/DDBJ whole genome shotgun (WGS) entry which is preliminary data.</text>
</comment>
<keyword evidence="2" id="KW-0805">Transcription regulation</keyword>
<evidence type="ECO:0000256" key="4">
    <source>
        <dbReference type="ARBA" id="ARBA00023163"/>
    </source>
</evidence>
<keyword evidence="4" id="KW-0804">Transcription</keyword>
<organism evidence="6 7">
    <name type="scientific">Methylobacterium brachythecii</name>
    <dbReference type="NCBI Taxonomy" id="1176177"/>
    <lineage>
        <taxon>Bacteria</taxon>
        <taxon>Pseudomonadati</taxon>
        <taxon>Pseudomonadota</taxon>
        <taxon>Alphaproteobacteria</taxon>
        <taxon>Hyphomicrobiales</taxon>
        <taxon>Methylobacteriaceae</taxon>
        <taxon>Methylobacterium</taxon>
    </lineage>
</organism>
<gene>
    <name evidence="6" type="ORF">GCM10007884_07560</name>
</gene>
<accession>A0ABQ6D125</accession>
<dbReference type="Pfam" id="PF00126">
    <property type="entry name" value="HTH_1"/>
    <property type="match status" value="1"/>
</dbReference>
<dbReference type="PANTHER" id="PTHR30126">
    <property type="entry name" value="HTH-TYPE TRANSCRIPTIONAL REGULATOR"/>
    <property type="match status" value="1"/>
</dbReference>
<protein>
    <submittedName>
        <fullName evidence="6">LysR family transcriptional regulator</fullName>
    </submittedName>
</protein>
<dbReference type="PANTHER" id="PTHR30126:SF91">
    <property type="entry name" value="LYSR FAMILY TRANSCRIPTIONAL REGULATOR"/>
    <property type="match status" value="1"/>
</dbReference>
<dbReference type="Proteomes" id="UP001156881">
    <property type="component" value="Unassembled WGS sequence"/>
</dbReference>
<evidence type="ECO:0000256" key="2">
    <source>
        <dbReference type="ARBA" id="ARBA00023015"/>
    </source>
</evidence>
<dbReference type="SUPFAM" id="SSF46785">
    <property type="entry name" value="Winged helix' DNA-binding domain"/>
    <property type="match status" value="1"/>
</dbReference>
<keyword evidence="3" id="KW-0238">DNA-binding</keyword>
<sequence>MLAELLEAPIGASFEEFGMAAVGTPTLDQLRVFLCVVETGSFAAAGRRLNRATSVISYAIANLELQLGLPLFDRESTRKPQLTEAGHAVLAEARTVTHSLDGLRAKVSGMLSGLEAEVSLVVSVLMPGERLVDALRAFQVQFPTVALRLNVEALGAIQQYVSTGRAVIGIGVELWDRASDPLEHIAVGDVEMLQVAAPSHPLATADASTPGAARDHIQLVIADRSPLSEGQEFGVVATRTWRLSDLSSKHTLLLAGIGWGSMPAHMVQADLDAGRLVELHMPEAKHRRLPFTAIYRTDRPPGPAGRWLIRRFAEQVSDPPVEAQEGARALAET</sequence>
<comment type="similarity">
    <text evidence="1">Belongs to the LysR transcriptional regulatory family.</text>
</comment>
<keyword evidence="7" id="KW-1185">Reference proteome</keyword>
<dbReference type="Gene3D" id="3.40.190.290">
    <property type="match status" value="1"/>
</dbReference>
<dbReference type="InterPro" id="IPR036388">
    <property type="entry name" value="WH-like_DNA-bd_sf"/>
</dbReference>